<feature type="transmembrane region" description="Helical" evidence="1">
    <location>
        <begin position="159"/>
        <end position="182"/>
    </location>
</feature>
<feature type="non-terminal residue" evidence="2">
    <location>
        <position position="1"/>
    </location>
</feature>
<evidence type="ECO:0000256" key="1">
    <source>
        <dbReference type="SAM" id="Phobius"/>
    </source>
</evidence>
<gene>
    <name evidence="2" type="ORF">METZ01_LOCUS189394</name>
</gene>
<name>A0A382DDJ6_9ZZZZ</name>
<keyword evidence="1" id="KW-1133">Transmembrane helix</keyword>
<feature type="transmembrane region" description="Helical" evidence="1">
    <location>
        <begin position="225"/>
        <end position="243"/>
    </location>
</feature>
<proteinExistence type="predicted"/>
<keyword evidence="1" id="KW-0472">Membrane</keyword>
<protein>
    <submittedName>
        <fullName evidence="2">Uncharacterized protein</fullName>
    </submittedName>
</protein>
<feature type="transmembrane region" description="Helical" evidence="1">
    <location>
        <begin position="194"/>
        <end position="213"/>
    </location>
</feature>
<accession>A0A382DDJ6</accession>
<feature type="transmembrane region" description="Helical" evidence="1">
    <location>
        <begin position="118"/>
        <end position="139"/>
    </location>
</feature>
<organism evidence="2">
    <name type="scientific">marine metagenome</name>
    <dbReference type="NCBI Taxonomy" id="408172"/>
    <lineage>
        <taxon>unclassified sequences</taxon>
        <taxon>metagenomes</taxon>
        <taxon>ecological metagenomes</taxon>
    </lineage>
</organism>
<sequence>VTMHVEVNRIDQLLNDFFVSSLICIFQVFHMSNWLSTDESDSLFARHIMFIIFSIAAVSALTLFVVFQPIIEDVTTESPMIVNIMFIPTFIVGFLYGLKITERVMKPSDSRSPLKRGIVKMFLFFFVIGGLFSSINFALHGGSMMPEYSIFDVGVVEWVIELVTYNGGVTFMIVSSIVLMAAATRKIVGLGSGYLGKIISFVGTFVFFSMISVSLTQTDPTHSQVFLYTFFYAGIISGAFYEMNKLTTKQNMWDDYSNGYL</sequence>
<dbReference type="EMBL" id="UINC01038882">
    <property type="protein sequence ID" value="SVB36540.1"/>
    <property type="molecule type" value="Genomic_DNA"/>
</dbReference>
<dbReference type="AlphaFoldDB" id="A0A382DDJ6"/>
<evidence type="ECO:0000313" key="2">
    <source>
        <dbReference type="EMBL" id="SVB36540.1"/>
    </source>
</evidence>
<feature type="transmembrane region" description="Helical" evidence="1">
    <location>
        <begin position="48"/>
        <end position="68"/>
    </location>
</feature>
<reference evidence="2" key="1">
    <citation type="submission" date="2018-05" db="EMBL/GenBank/DDBJ databases">
        <authorList>
            <person name="Lanie J.A."/>
            <person name="Ng W.-L."/>
            <person name="Kazmierczak K.M."/>
            <person name="Andrzejewski T.M."/>
            <person name="Davidsen T.M."/>
            <person name="Wayne K.J."/>
            <person name="Tettelin H."/>
            <person name="Glass J.I."/>
            <person name="Rusch D."/>
            <person name="Podicherti R."/>
            <person name="Tsui H.-C.T."/>
            <person name="Winkler M.E."/>
        </authorList>
    </citation>
    <scope>NUCLEOTIDE SEQUENCE</scope>
</reference>
<feature type="transmembrane region" description="Helical" evidence="1">
    <location>
        <begin position="80"/>
        <end position="98"/>
    </location>
</feature>
<keyword evidence="1" id="KW-0812">Transmembrane</keyword>